<dbReference type="Pfam" id="PF03446">
    <property type="entry name" value="NAD_binding_2"/>
    <property type="match status" value="1"/>
</dbReference>
<dbReference type="Gene3D" id="1.10.1040.10">
    <property type="entry name" value="N-(1-d-carboxylethyl)-l-norvaline Dehydrogenase, domain 2"/>
    <property type="match status" value="1"/>
</dbReference>
<evidence type="ECO:0000259" key="1">
    <source>
        <dbReference type="Pfam" id="PF03446"/>
    </source>
</evidence>
<dbReference type="Gene3D" id="3.10.450.50">
    <property type="match status" value="1"/>
</dbReference>
<dbReference type="InterPro" id="IPR006115">
    <property type="entry name" value="6PGDH_NADP-bd"/>
</dbReference>
<keyword evidence="3" id="KW-1185">Reference proteome</keyword>
<name>A0A7R7HYQ2_9ACTN</name>
<dbReference type="InterPro" id="IPR032710">
    <property type="entry name" value="NTF2-like_dom_sf"/>
</dbReference>
<organism evidence="2 3">
    <name type="scientific">Actinocatenispora thailandica</name>
    <dbReference type="NCBI Taxonomy" id="227318"/>
    <lineage>
        <taxon>Bacteria</taxon>
        <taxon>Bacillati</taxon>
        <taxon>Actinomycetota</taxon>
        <taxon>Actinomycetes</taxon>
        <taxon>Micromonosporales</taxon>
        <taxon>Micromonosporaceae</taxon>
        <taxon>Actinocatenispora</taxon>
    </lineage>
</organism>
<dbReference type="KEGG" id="atl:Athai_38110"/>
<accession>A0A7R7HYQ2</accession>
<dbReference type="InterPro" id="IPR008927">
    <property type="entry name" value="6-PGluconate_DH-like_C_sf"/>
</dbReference>
<dbReference type="InterPro" id="IPR036291">
    <property type="entry name" value="NAD(P)-bd_dom_sf"/>
</dbReference>
<dbReference type="InterPro" id="IPR013328">
    <property type="entry name" value="6PGD_dom2"/>
</dbReference>
<dbReference type="GO" id="GO:0050661">
    <property type="term" value="F:NADP binding"/>
    <property type="evidence" value="ECO:0007669"/>
    <property type="project" value="InterPro"/>
</dbReference>
<dbReference type="InterPro" id="IPR051265">
    <property type="entry name" value="HIBADH-related_NP60_sf"/>
</dbReference>
<dbReference type="Proteomes" id="UP000611640">
    <property type="component" value="Chromosome"/>
</dbReference>
<dbReference type="AlphaFoldDB" id="A0A7R7HYQ2"/>
<dbReference type="Gene3D" id="3.40.50.720">
    <property type="entry name" value="NAD(P)-binding Rossmann-like Domain"/>
    <property type="match status" value="1"/>
</dbReference>
<feature type="domain" description="6-phosphogluconate dehydrogenase NADP-binding" evidence="1">
    <location>
        <begin position="24"/>
        <end position="151"/>
    </location>
</feature>
<dbReference type="SUPFAM" id="SSF51735">
    <property type="entry name" value="NAD(P)-binding Rossmann-fold domains"/>
    <property type="match status" value="1"/>
</dbReference>
<proteinExistence type="predicted"/>
<gene>
    <name evidence="2" type="ORF">Athai_38110</name>
</gene>
<dbReference type="SUPFAM" id="SSF48179">
    <property type="entry name" value="6-phosphogluconate dehydrogenase C-terminal domain-like"/>
    <property type="match status" value="1"/>
</dbReference>
<dbReference type="EMBL" id="AP023355">
    <property type="protein sequence ID" value="BCJ36308.1"/>
    <property type="molecule type" value="Genomic_DNA"/>
</dbReference>
<dbReference type="Pfam" id="PF12893">
    <property type="entry name" value="Lumazine_bd_2"/>
    <property type="match status" value="1"/>
</dbReference>
<dbReference type="PANTHER" id="PTHR43580:SF2">
    <property type="entry name" value="CYTOKINE-LIKE NUCLEAR FACTOR N-PAC"/>
    <property type="match status" value="1"/>
</dbReference>
<dbReference type="PANTHER" id="PTHR43580">
    <property type="entry name" value="OXIDOREDUCTASE GLYR1-RELATED"/>
    <property type="match status" value="1"/>
</dbReference>
<evidence type="ECO:0000313" key="2">
    <source>
        <dbReference type="EMBL" id="BCJ36308.1"/>
    </source>
</evidence>
<dbReference type="RefSeq" id="WP_338028150.1">
    <property type="nucleotide sequence ID" value="NZ_AP023355.1"/>
</dbReference>
<reference evidence="2 3" key="1">
    <citation type="submission" date="2020-08" db="EMBL/GenBank/DDBJ databases">
        <title>Whole genome shotgun sequence of Actinocatenispora thailandica NBRC 105041.</title>
        <authorList>
            <person name="Komaki H."/>
            <person name="Tamura T."/>
        </authorList>
    </citation>
    <scope>NUCLEOTIDE SEQUENCE [LARGE SCALE GENOMIC DNA]</scope>
    <source>
        <strain evidence="2 3">NBRC 105041</strain>
    </source>
</reference>
<dbReference type="SUPFAM" id="SSF54427">
    <property type="entry name" value="NTF2-like"/>
    <property type="match status" value="1"/>
</dbReference>
<protein>
    <submittedName>
        <fullName evidence="2">Dehydrogenase</fullName>
    </submittedName>
</protein>
<evidence type="ECO:0000313" key="3">
    <source>
        <dbReference type="Proteomes" id="UP000611640"/>
    </source>
</evidence>
<dbReference type="InterPro" id="IPR039437">
    <property type="entry name" value="FrzH/put_lumazine-bd"/>
</dbReference>
<sequence length="419" mass="42873">MLILRWSHGWIGARLGPMNSAQTVSVLGLGRMGTAISRRLADLGRPVTGWSRSGVELAGVRAAGSPASAVAGADLVLLALYDATACRQVLARCADHLRPDATVLNLATIAPAEAAGLRRSVPVRYVQCPVLGSAPAAAAGALSLLYGAAGPTPAETETLAALGTVICCGDAATAAALKLVANGVLGDGLVALGQALARARRLGLDRDRTLDVLAGTALGGLVSGKRDRLTGNTTAGADFTAGALGKDAELLARVDPDSAPLARVLALAGAPADADVAAIVAGLADADRVIVDPAAHLFAAPGVPADDELMAPLISYARGHATGDPAHFATAFRPTAHIEGIRGGEFVSWGLDRYRANFTGTPAADEADRVRTVTELGRTGTVGHATMILRHGADTFTDLFVLVREHGAWRIANKVYHRS</sequence>